<evidence type="ECO:0000259" key="2">
    <source>
        <dbReference type="Pfam" id="PF14303"/>
    </source>
</evidence>
<evidence type="ECO:0000256" key="1">
    <source>
        <dbReference type="SAM" id="MobiDB-lite"/>
    </source>
</evidence>
<sequence length="450" mass="50806">MALINPDILSSPTQRKTNKRRLSKAAASQPLEVVLNDDEPATAPAKRPRKANTKKNQVVVTSEINEQDDKNSGAFKDVKENNGSRSGNYVTAEDPLPAYPRSADSVKSRFGLIQRLTSKFHGCVKQIILAKQSGKTLADRLPAAFKLYAGLNKGKDYGHIQCYHILSVSQKWLDYCESLEQKRLADLKKNNPLSDNPQSDLASDTTAVPSTRAEESGRPTGNKKAKEARAQELQDTKWKDNLVKVNRDLANHSETQSAILTEQKEALVAMSDEATMLIDLDNIPEAKHEFFEWRQQKVMEKMRKSKAEEARKKKEEEEKKKKEEEEKKKKEEEEKKKKEDDEKNKKADEEKARQAAQKKTSVTLKKNIAAKKKTTTATAVPKTTAKATKAVAEVKKRAAEAEKKEQEEAARRILEELDQEEEGVEGEEDDKDNGKEGEDEEEDEEEEIEM</sequence>
<dbReference type="InterPro" id="IPR029466">
    <property type="entry name" value="NAM-associated_C"/>
</dbReference>
<feature type="compositionally biased region" description="Basic and acidic residues" evidence="1">
    <location>
        <begin position="224"/>
        <end position="235"/>
    </location>
</feature>
<feature type="compositionally biased region" description="Acidic residues" evidence="1">
    <location>
        <begin position="416"/>
        <end position="450"/>
    </location>
</feature>
<feature type="compositionally biased region" description="Polar residues" evidence="1">
    <location>
        <begin position="191"/>
        <end position="209"/>
    </location>
</feature>
<feature type="region of interest" description="Disordered" evidence="1">
    <location>
        <begin position="303"/>
        <end position="450"/>
    </location>
</feature>
<feature type="region of interest" description="Disordered" evidence="1">
    <location>
        <begin position="189"/>
        <end position="235"/>
    </location>
</feature>
<organism evidence="3 4">
    <name type="scientific">Puccinia striiformis f. sp. tritici PST-78</name>
    <dbReference type="NCBI Taxonomy" id="1165861"/>
    <lineage>
        <taxon>Eukaryota</taxon>
        <taxon>Fungi</taxon>
        <taxon>Dikarya</taxon>
        <taxon>Basidiomycota</taxon>
        <taxon>Pucciniomycotina</taxon>
        <taxon>Pucciniomycetes</taxon>
        <taxon>Pucciniales</taxon>
        <taxon>Pucciniaceae</taxon>
        <taxon>Puccinia</taxon>
    </lineage>
</organism>
<feature type="compositionally biased region" description="Basic and acidic residues" evidence="1">
    <location>
        <begin position="67"/>
        <end position="82"/>
    </location>
</feature>
<dbReference type="Proteomes" id="UP000054564">
    <property type="component" value="Unassembled WGS sequence"/>
</dbReference>
<evidence type="ECO:0000313" key="4">
    <source>
        <dbReference type="Proteomes" id="UP000054564"/>
    </source>
</evidence>
<protein>
    <recommendedName>
        <fullName evidence="2">No apical meristem-associated C-terminal domain-containing protein</fullName>
    </recommendedName>
</protein>
<dbReference type="Pfam" id="PF14303">
    <property type="entry name" value="NAM-associated"/>
    <property type="match status" value="1"/>
</dbReference>
<feature type="region of interest" description="Disordered" evidence="1">
    <location>
        <begin position="1"/>
        <end position="96"/>
    </location>
</feature>
<feature type="compositionally biased region" description="Polar residues" evidence="1">
    <location>
        <begin position="54"/>
        <end position="64"/>
    </location>
</feature>
<reference evidence="4" key="1">
    <citation type="submission" date="2014-03" db="EMBL/GenBank/DDBJ databases">
        <title>The Genome Sequence of Puccinia striiformis f. sp. tritici PST-78.</title>
        <authorList>
            <consortium name="The Broad Institute Genome Sequencing Platform"/>
            <person name="Cuomo C."/>
            <person name="Hulbert S."/>
            <person name="Chen X."/>
            <person name="Walker B."/>
            <person name="Young S.K."/>
            <person name="Zeng Q."/>
            <person name="Gargeya S."/>
            <person name="Fitzgerald M."/>
            <person name="Haas B."/>
            <person name="Abouelleil A."/>
            <person name="Alvarado L."/>
            <person name="Arachchi H.M."/>
            <person name="Berlin A.M."/>
            <person name="Chapman S.B."/>
            <person name="Goldberg J."/>
            <person name="Griggs A."/>
            <person name="Gujja S."/>
            <person name="Hansen M."/>
            <person name="Howarth C."/>
            <person name="Imamovic A."/>
            <person name="Larimer J."/>
            <person name="McCowan C."/>
            <person name="Montmayeur A."/>
            <person name="Murphy C."/>
            <person name="Neiman D."/>
            <person name="Pearson M."/>
            <person name="Priest M."/>
            <person name="Roberts A."/>
            <person name="Saif S."/>
            <person name="Shea T."/>
            <person name="Sisk P."/>
            <person name="Sykes S."/>
            <person name="Wortman J."/>
            <person name="Nusbaum C."/>
            <person name="Birren B."/>
        </authorList>
    </citation>
    <scope>NUCLEOTIDE SEQUENCE [LARGE SCALE GENOMIC DNA]</scope>
    <source>
        <strain evidence="4">race PST-78</strain>
    </source>
</reference>
<proteinExistence type="predicted"/>
<accession>A0A0L0V4D1</accession>
<dbReference type="EMBL" id="AJIL01000129">
    <property type="protein sequence ID" value="KNE93839.1"/>
    <property type="molecule type" value="Genomic_DNA"/>
</dbReference>
<dbReference type="AlphaFoldDB" id="A0A0L0V4D1"/>
<dbReference type="OrthoDB" id="7763131at2759"/>
<dbReference type="PANTHER" id="PTHR45125:SF3">
    <property type="entry name" value="NO-APICAL-MERISTEM-ASSOCIATED CARBOXY-TERMINAL DOMAIN PROTEIN"/>
    <property type="match status" value="1"/>
</dbReference>
<dbReference type="PANTHER" id="PTHR45125">
    <property type="entry name" value="F21J9.4-RELATED"/>
    <property type="match status" value="1"/>
</dbReference>
<comment type="caution">
    <text evidence="3">The sequence shown here is derived from an EMBL/GenBank/DDBJ whole genome shotgun (WGS) entry which is preliminary data.</text>
</comment>
<feature type="compositionally biased region" description="Basic and acidic residues" evidence="1">
    <location>
        <begin position="303"/>
        <end position="353"/>
    </location>
</feature>
<feature type="compositionally biased region" description="Basic and acidic residues" evidence="1">
    <location>
        <begin position="392"/>
        <end position="415"/>
    </location>
</feature>
<dbReference type="STRING" id="1165861.A0A0L0V4D1"/>
<feature type="domain" description="No apical meristem-associated C-terminal" evidence="2">
    <location>
        <begin position="155"/>
        <end position="297"/>
    </location>
</feature>
<feature type="compositionally biased region" description="Low complexity" evidence="1">
    <location>
        <begin position="375"/>
        <end position="391"/>
    </location>
</feature>
<keyword evidence="4" id="KW-1185">Reference proteome</keyword>
<name>A0A0L0V4D1_9BASI</name>
<gene>
    <name evidence="3" type="ORF">PSTG_12839</name>
</gene>
<evidence type="ECO:0000313" key="3">
    <source>
        <dbReference type="EMBL" id="KNE93839.1"/>
    </source>
</evidence>